<reference evidence="2 3" key="1">
    <citation type="journal article" date="2023" name="Plants (Basel)">
        <title>Bridging the Gap: Combining Genomics and Transcriptomics Approaches to Understand Stylosanthes scabra, an Orphan Legume from the Brazilian Caatinga.</title>
        <authorList>
            <person name="Ferreira-Neto J.R.C."/>
            <person name="da Silva M.D."/>
            <person name="Binneck E."/>
            <person name="de Melo N.F."/>
            <person name="da Silva R.H."/>
            <person name="de Melo A.L.T.M."/>
            <person name="Pandolfi V."/>
            <person name="Bustamante F.O."/>
            <person name="Brasileiro-Vidal A.C."/>
            <person name="Benko-Iseppon A.M."/>
        </authorList>
    </citation>
    <scope>NUCLEOTIDE SEQUENCE [LARGE SCALE GENOMIC DNA]</scope>
    <source>
        <tissue evidence="2">Leaves</tissue>
    </source>
</reference>
<gene>
    <name evidence="2" type="ORF">PIB30_083116</name>
</gene>
<evidence type="ECO:0000313" key="2">
    <source>
        <dbReference type="EMBL" id="MED6224349.1"/>
    </source>
</evidence>
<dbReference type="SUPFAM" id="SSF52540">
    <property type="entry name" value="P-loop containing nucleoside triphosphate hydrolases"/>
    <property type="match status" value="1"/>
</dbReference>
<dbReference type="InterPro" id="IPR027417">
    <property type="entry name" value="P-loop_NTPase"/>
</dbReference>
<organism evidence="2 3">
    <name type="scientific">Stylosanthes scabra</name>
    <dbReference type="NCBI Taxonomy" id="79078"/>
    <lineage>
        <taxon>Eukaryota</taxon>
        <taxon>Viridiplantae</taxon>
        <taxon>Streptophyta</taxon>
        <taxon>Embryophyta</taxon>
        <taxon>Tracheophyta</taxon>
        <taxon>Spermatophyta</taxon>
        <taxon>Magnoliopsida</taxon>
        <taxon>eudicotyledons</taxon>
        <taxon>Gunneridae</taxon>
        <taxon>Pentapetalae</taxon>
        <taxon>rosids</taxon>
        <taxon>fabids</taxon>
        <taxon>Fabales</taxon>
        <taxon>Fabaceae</taxon>
        <taxon>Papilionoideae</taxon>
        <taxon>50 kb inversion clade</taxon>
        <taxon>dalbergioids sensu lato</taxon>
        <taxon>Dalbergieae</taxon>
        <taxon>Pterocarpus clade</taxon>
        <taxon>Stylosanthes</taxon>
    </lineage>
</organism>
<evidence type="ECO:0000313" key="3">
    <source>
        <dbReference type="Proteomes" id="UP001341840"/>
    </source>
</evidence>
<proteinExistence type="predicted"/>
<dbReference type="Gene3D" id="3.40.50.300">
    <property type="entry name" value="P-loop containing nucleotide triphosphate hydrolases"/>
    <property type="match status" value="1"/>
</dbReference>
<dbReference type="EMBL" id="JASCZI010273163">
    <property type="protein sequence ID" value="MED6224349.1"/>
    <property type="molecule type" value="Genomic_DNA"/>
</dbReference>
<dbReference type="PANTHER" id="PTHR10887">
    <property type="entry name" value="DNA2/NAM7 HELICASE FAMILY"/>
    <property type="match status" value="1"/>
</dbReference>
<name>A0ABU6ZQZ2_9FABA</name>
<comment type="caution">
    <text evidence="2">The sequence shown here is derived from an EMBL/GenBank/DDBJ whole genome shotgun (WGS) entry which is preliminary data.</text>
</comment>
<evidence type="ECO:0000259" key="1">
    <source>
        <dbReference type="Pfam" id="PF13086"/>
    </source>
</evidence>
<accession>A0ABU6ZQZ2</accession>
<keyword evidence="3" id="KW-1185">Reference proteome</keyword>
<dbReference type="Proteomes" id="UP001341840">
    <property type="component" value="Unassembled WGS sequence"/>
</dbReference>
<dbReference type="InterPro" id="IPR041677">
    <property type="entry name" value="DNA2/NAM7_AAA_11"/>
</dbReference>
<sequence length="114" mass="12501">MEITSWTTFEASRSGQRFCPGLDPNPNNLVVSTTFYSIRIEIDPADRTQLRLTVAFGALQLNRCFDVVIIEESAQAVEPANLVPLVNQCKKVFPVGDPTQLPATVISDVAKNHG</sequence>
<feature type="domain" description="DNA2/NAM7 helicase helicase" evidence="1">
    <location>
        <begin position="59"/>
        <end position="107"/>
    </location>
</feature>
<dbReference type="PANTHER" id="PTHR10887:SF538">
    <property type="entry name" value="HELICASE MAGATAMA 3-RELATED"/>
    <property type="match status" value="1"/>
</dbReference>
<feature type="non-terminal residue" evidence="2">
    <location>
        <position position="114"/>
    </location>
</feature>
<dbReference type="InterPro" id="IPR045055">
    <property type="entry name" value="DNA2/NAM7-like"/>
</dbReference>
<dbReference type="SUPFAM" id="SSF55711">
    <property type="entry name" value="Subdomain of clathrin and coatomer appendage domain"/>
    <property type="match status" value="1"/>
</dbReference>
<dbReference type="Pfam" id="PF13086">
    <property type="entry name" value="AAA_11"/>
    <property type="match status" value="1"/>
</dbReference>
<protein>
    <recommendedName>
        <fullName evidence="1">DNA2/NAM7 helicase helicase domain-containing protein</fullName>
    </recommendedName>
</protein>
<dbReference type="InterPro" id="IPR009028">
    <property type="entry name" value="Coatomer/calthrin_app_sub_C"/>
</dbReference>